<protein>
    <submittedName>
        <fullName evidence="2">Uncharacterized protein</fullName>
    </submittedName>
</protein>
<dbReference type="AlphaFoldDB" id="G3A405"/>
<feature type="compositionally biased region" description="Basic and acidic residues" evidence="1">
    <location>
        <begin position="377"/>
        <end position="387"/>
    </location>
</feature>
<feature type="region of interest" description="Disordered" evidence="1">
    <location>
        <begin position="359"/>
        <end position="387"/>
    </location>
</feature>
<reference evidence="2" key="2">
    <citation type="submission" date="2011-04" db="EMBL/GenBank/DDBJ databases">
        <authorList>
            <person name="Genoscope - CEA"/>
        </authorList>
    </citation>
    <scope>NUCLEOTIDE SEQUENCE</scope>
    <source>
        <strain evidence="2">R24</strain>
    </source>
</reference>
<evidence type="ECO:0000313" key="2">
    <source>
        <dbReference type="EMBL" id="CCA88627.1"/>
    </source>
</evidence>
<feature type="compositionally biased region" description="Polar residues" evidence="1">
    <location>
        <begin position="367"/>
        <end position="376"/>
    </location>
</feature>
<sequence length="387" mass="42534">MAAEAQPTTSLDLGAWQGDRAQLATARRTSYGDIDDLPPELRFQVYVSRTVQARERQADAETAGAAAFILVTPQQQEAFKAGRSFDRTVHTGRVRLAGRVHFMTHRAASSAFEEYAGDANGLFGRIAELQCDRLPTLVYDPSAGKSTLTYYPQGTHTDDGLVEVRLDAGPVTEAEILSVIEAVYRAELCTPDNSGPTKIWQNASKGHPIEEAERTVQQFLRVGLAARFHWCTIRAEQAGKLGRTDLEVVDDRTGEVGAITHHALLELKVLRSFSHSGTAYPTTSTDEAVSKGVNQAHSYGANNNSLLRMLCCFDMRTHDVGDTTTFAHVKTDATNLCVSLRRWYMYRSSEHMRDAMAQRQLEAANDASASGQQTARRNAEGDKKANP</sequence>
<accession>G3A405</accession>
<name>G3A405_9RALS</name>
<proteinExistence type="predicted"/>
<dbReference type="EMBL" id="FR854088">
    <property type="protein sequence ID" value="CCA88627.1"/>
    <property type="molecule type" value="Genomic_DNA"/>
</dbReference>
<organism evidence="2">
    <name type="scientific">Ralstonia syzygii R24</name>
    <dbReference type="NCBI Taxonomy" id="907261"/>
    <lineage>
        <taxon>Bacteria</taxon>
        <taxon>Pseudomonadati</taxon>
        <taxon>Pseudomonadota</taxon>
        <taxon>Betaproteobacteria</taxon>
        <taxon>Burkholderiales</taxon>
        <taxon>Burkholderiaceae</taxon>
        <taxon>Ralstonia</taxon>
        <taxon>Ralstonia solanacearum species complex</taxon>
    </lineage>
</organism>
<evidence type="ECO:0000256" key="1">
    <source>
        <dbReference type="SAM" id="MobiDB-lite"/>
    </source>
</evidence>
<reference evidence="2" key="1">
    <citation type="journal article" date="2011" name="PLoS ONE">
        <title>Ralstonia syzygii, the Blood Disease Bacterium and some Asian R. solanacearum strains form a single genomic species despite divergent lifestyles.</title>
        <authorList>
            <person name="Remenant B."/>
            <person name="de Cambiaire J.C."/>
            <person name="Cellier G."/>
            <person name="Jacobs J.M."/>
            <person name="Mangenot S."/>
            <person name="Barbe V."/>
            <person name="Lajus A."/>
            <person name="Vallenet D."/>
            <person name="Medigue C."/>
            <person name="Fegan M."/>
            <person name="Allen C."/>
            <person name="Prior P."/>
        </authorList>
    </citation>
    <scope>NUCLEOTIDE SEQUENCE</scope>
    <source>
        <strain evidence="2">R24</strain>
    </source>
</reference>
<dbReference type="RefSeq" id="WP_197331723.1">
    <property type="nucleotide sequence ID" value="NZ_CP115944.1"/>
</dbReference>
<gene>
    <name evidence="2" type="ORF">RALSY_30378</name>
</gene>